<sequence>MANNYENAGYRRFPEMQPDIDDEYGFCPAPDKTGKQPHGAPLELVLHTGERLGGLLGYVCIEEEQHKSGKFMWHAFARGALPTVDRILPILDAPKYIRRQQQLLLSHRAPHPDDQMDAEVLCDALGLPANPQTIARLAALPARIAASHPLLLPARTPARVNNHARREAVAPYPLPFSLNNNPDAPIANNATRICACGSPRVPLTCETTLCSKHCPGGDRCLFHREAARRRKIKALRAQTNHRLPAVPHPHHGPNEFSVAQSEPRQNRIHNPPLHVSRSAPRPQTHATGSRAQVHSPVAGPSRLRIRNARSPVAGPSRLRADSTPPPSSVTTHLAWISTHFALYLAQKPPEIVPALSAEGRECEPRSGPSLHVGDTVEVRDVVGMSVGIVWGLQQREAAGRDSRKSESAGKGMLSKHPNWDDAWHRL</sequence>
<feature type="region of interest" description="Disordered" evidence="1">
    <location>
        <begin position="395"/>
        <end position="426"/>
    </location>
</feature>
<proteinExistence type="predicted"/>
<accession>A0ABQ0M412</accession>
<feature type="compositionally biased region" description="Basic and acidic residues" evidence="1">
    <location>
        <begin position="417"/>
        <end position="426"/>
    </location>
</feature>
<keyword evidence="3" id="KW-1185">Reference proteome</keyword>
<feature type="region of interest" description="Disordered" evidence="1">
    <location>
        <begin position="242"/>
        <end position="327"/>
    </location>
</feature>
<dbReference type="EMBL" id="DF849358">
    <property type="protein sequence ID" value="GAT56921.1"/>
    <property type="molecule type" value="Genomic_DNA"/>
</dbReference>
<evidence type="ECO:0000313" key="2">
    <source>
        <dbReference type="EMBL" id="GAT56921.1"/>
    </source>
</evidence>
<organism evidence="2 3">
    <name type="scientific">Mycena chlorophos</name>
    <name type="common">Agaric fungus</name>
    <name type="synonym">Agaricus chlorophos</name>
    <dbReference type="NCBI Taxonomy" id="658473"/>
    <lineage>
        <taxon>Eukaryota</taxon>
        <taxon>Fungi</taxon>
        <taxon>Dikarya</taxon>
        <taxon>Basidiomycota</taxon>
        <taxon>Agaricomycotina</taxon>
        <taxon>Agaricomycetes</taxon>
        <taxon>Agaricomycetidae</taxon>
        <taxon>Agaricales</taxon>
        <taxon>Marasmiineae</taxon>
        <taxon>Mycenaceae</taxon>
        <taxon>Mycena</taxon>
    </lineage>
</organism>
<feature type="compositionally biased region" description="Basic and acidic residues" evidence="1">
    <location>
        <begin position="397"/>
        <end position="407"/>
    </location>
</feature>
<gene>
    <name evidence="2" type="ORF">MCHLO_13511</name>
</gene>
<protein>
    <submittedName>
        <fullName evidence="2">Uncharacterized protein</fullName>
    </submittedName>
</protein>
<dbReference type="Proteomes" id="UP000815677">
    <property type="component" value="Unassembled WGS sequence"/>
</dbReference>
<reference evidence="2" key="1">
    <citation type="submission" date="2014-09" db="EMBL/GenBank/DDBJ databases">
        <title>Genome sequence of the luminous mushroom Mycena chlorophos for searching fungal bioluminescence genes.</title>
        <authorList>
            <person name="Tanaka Y."/>
            <person name="Kasuga D."/>
            <person name="Oba Y."/>
            <person name="Hase S."/>
            <person name="Sato K."/>
            <person name="Oba Y."/>
            <person name="Sakakibara Y."/>
        </authorList>
    </citation>
    <scope>NUCLEOTIDE SEQUENCE</scope>
</reference>
<name>A0ABQ0M412_MYCCL</name>
<evidence type="ECO:0000313" key="3">
    <source>
        <dbReference type="Proteomes" id="UP000815677"/>
    </source>
</evidence>
<evidence type="ECO:0000256" key="1">
    <source>
        <dbReference type="SAM" id="MobiDB-lite"/>
    </source>
</evidence>